<reference evidence="2" key="1">
    <citation type="journal article" date="2016" name="Gigascience">
        <title>De novo construction of an expanded transcriptome assembly for the western tarnished plant bug, Lygus hesperus.</title>
        <authorList>
            <person name="Tassone E.E."/>
            <person name="Geib S.M."/>
            <person name="Hall B."/>
            <person name="Fabrick J.A."/>
            <person name="Brent C.S."/>
            <person name="Hull J.J."/>
        </authorList>
    </citation>
    <scope>NUCLEOTIDE SEQUENCE</scope>
</reference>
<organism evidence="2">
    <name type="scientific">Lygus hesperus</name>
    <name type="common">Western plant bug</name>
    <dbReference type="NCBI Taxonomy" id="30085"/>
    <lineage>
        <taxon>Eukaryota</taxon>
        <taxon>Metazoa</taxon>
        <taxon>Ecdysozoa</taxon>
        <taxon>Arthropoda</taxon>
        <taxon>Hexapoda</taxon>
        <taxon>Insecta</taxon>
        <taxon>Pterygota</taxon>
        <taxon>Neoptera</taxon>
        <taxon>Paraneoptera</taxon>
        <taxon>Hemiptera</taxon>
        <taxon>Heteroptera</taxon>
        <taxon>Panheteroptera</taxon>
        <taxon>Cimicomorpha</taxon>
        <taxon>Miridae</taxon>
        <taxon>Mirini</taxon>
        <taxon>Lygus</taxon>
    </lineage>
</organism>
<dbReference type="AlphaFoldDB" id="A0A146L9R8"/>
<protein>
    <submittedName>
        <fullName evidence="2">Uncharacterized protein</fullName>
    </submittedName>
</protein>
<feature type="compositionally biased region" description="Basic and acidic residues" evidence="1">
    <location>
        <begin position="74"/>
        <end position="89"/>
    </location>
</feature>
<feature type="region of interest" description="Disordered" evidence="1">
    <location>
        <begin position="40"/>
        <end position="117"/>
    </location>
</feature>
<feature type="compositionally biased region" description="Low complexity" evidence="1">
    <location>
        <begin position="102"/>
        <end position="112"/>
    </location>
</feature>
<evidence type="ECO:0000256" key="1">
    <source>
        <dbReference type="SAM" id="MobiDB-lite"/>
    </source>
</evidence>
<accession>A0A146L9R8</accession>
<evidence type="ECO:0000313" key="2">
    <source>
        <dbReference type="EMBL" id="JAQ03867.1"/>
    </source>
</evidence>
<dbReference type="EMBL" id="GDHC01014762">
    <property type="protein sequence ID" value="JAQ03867.1"/>
    <property type="molecule type" value="Transcribed_RNA"/>
</dbReference>
<sequence>MEFHATKPSHISATPPTKLQYKHSVPVRLKSSAVGVRNSVQKDAVAGDSANIAAPPDSTTNNSNGMRNTVRHVRLLDTGRFVKQDRRGSSNDAGGTLKYQESQPSSKDSSMSPHYPCDVLVNVPI</sequence>
<gene>
    <name evidence="2" type="ORF">g.24686</name>
</gene>
<name>A0A146L9R8_LYGHE</name>
<proteinExistence type="predicted"/>
<feature type="compositionally biased region" description="Polar residues" evidence="1">
    <location>
        <begin position="57"/>
        <end position="67"/>
    </location>
</feature>